<dbReference type="PANTHER" id="PTHR44825:SF1">
    <property type="entry name" value="DNAJ HOMOLOG SUBFAMILY C MEMBER 4"/>
    <property type="match status" value="1"/>
</dbReference>
<keyword evidence="1" id="KW-1133">Transmembrane helix</keyword>
<keyword evidence="4" id="KW-1185">Reference proteome</keyword>
<dbReference type="Pfam" id="PF00226">
    <property type="entry name" value="DnaJ"/>
    <property type="match status" value="2"/>
</dbReference>
<dbReference type="EMBL" id="LJZO01000040">
    <property type="protein sequence ID" value="ROV91936.1"/>
    <property type="molecule type" value="Genomic_DNA"/>
</dbReference>
<dbReference type="PANTHER" id="PTHR44825">
    <property type="match status" value="1"/>
</dbReference>
<accession>A0A423VM01</accession>
<gene>
    <name evidence="3" type="ORF">VSDG_07644</name>
</gene>
<dbReference type="OrthoDB" id="10250354at2759"/>
<dbReference type="SUPFAM" id="SSF46565">
    <property type="entry name" value="Chaperone J-domain"/>
    <property type="match status" value="2"/>
</dbReference>
<organism evidence="3 4">
    <name type="scientific">Cytospora chrysosperma</name>
    <name type="common">Cytospora canker fungus</name>
    <name type="synonym">Sphaeria chrysosperma</name>
    <dbReference type="NCBI Taxonomy" id="252740"/>
    <lineage>
        <taxon>Eukaryota</taxon>
        <taxon>Fungi</taxon>
        <taxon>Dikarya</taxon>
        <taxon>Ascomycota</taxon>
        <taxon>Pezizomycotina</taxon>
        <taxon>Sordariomycetes</taxon>
        <taxon>Sordariomycetidae</taxon>
        <taxon>Diaporthales</taxon>
        <taxon>Cytosporaceae</taxon>
        <taxon>Cytospora</taxon>
    </lineage>
</organism>
<dbReference type="PRINTS" id="PR00625">
    <property type="entry name" value="JDOMAIN"/>
</dbReference>
<dbReference type="STRING" id="252740.A0A423VM01"/>
<dbReference type="InterPro" id="IPR036869">
    <property type="entry name" value="J_dom_sf"/>
</dbReference>
<evidence type="ECO:0000259" key="2">
    <source>
        <dbReference type="PROSITE" id="PS50076"/>
    </source>
</evidence>
<sequence length="503" mass="55268">MQSEETAYETLGVSPEATQAELASAYRKKAFQLHPDRAGSTVEANESMTFLNSQYDLVKGPEQRQSYDESLWAAKQNEFYCRAFDIGGGSFNSFNFADRPDTNAFPSFGSANGARFGSADHFQHFGSDGGPFGSANRARFSSADHFQHFGSADGDPFGSANGARFGSAEHFQHFGSDGGPFGSANGARFGSAEHFQHFGSADGGPFGSAHGAGFGSAEYSQHSASANNTGPGPEFVNLFAADEPNLGARTSARARPAWAFSVPSSPVPDSAAKMPRPSSRPWSWCCFCGVRLRWLLLGAFLSILLLAGGYMMAQGSPKEVLSDFLDFDVDWRSHYQVLNVSSDASSKEIRKAYHIRISQLHPDKTHNDATTNREFQKVIDAYEILSDTIDRCIYDNSWITGNSTRLVACAKVKAQILQAKAEQNWEDFVAEQEASRWKQYWRESMEGTREGEVGSLLPLVQEAVYSIMVIIEDVQMGFARWGGHFKVLVKTLMLRFKLLASLR</sequence>
<feature type="transmembrane region" description="Helical" evidence="1">
    <location>
        <begin position="294"/>
        <end position="313"/>
    </location>
</feature>
<dbReference type="CDD" id="cd06257">
    <property type="entry name" value="DnaJ"/>
    <property type="match status" value="2"/>
</dbReference>
<protein>
    <recommendedName>
        <fullName evidence="2">J domain-containing protein</fullName>
    </recommendedName>
</protein>
<evidence type="ECO:0000313" key="4">
    <source>
        <dbReference type="Proteomes" id="UP000284375"/>
    </source>
</evidence>
<dbReference type="SMART" id="SM00271">
    <property type="entry name" value="DnaJ"/>
    <property type="match status" value="2"/>
</dbReference>
<name>A0A423VM01_CYTCH</name>
<dbReference type="InterPro" id="IPR052763">
    <property type="entry name" value="DnaJ_C4"/>
</dbReference>
<keyword evidence="1" id="KW-0812">Transmembrane</keyword>
<reference evidence="3 4" key="1">
    <citation type="submission" date="2015-09" db="EMBL/GenBank/DDBJ databases">
        <title>Host preference determinants of Valsa canker pathogens revealed by comparative genomics.</title>
        <authorList>
            <person name="Yin Z."/>
            <person name="Huang L."/>
        </authorList>
    </citation>
    <scope>NUCLEOTIDE SEQUENCE [LARGE SCALE GENOMIC DNA]</scope>
    <source>
        <strain evidence="3 4">YSFL</strain>
    </source>
</reference>
<proteinExistence type="predicted"/>
<evidence type="ECO:0000313" key="3">
    <source>
        <dbReference type="EMBL" id="ROV91936.1"/>
    </source>
</evidence>
<feature type="domain" description="J" evidence="2">
    <location>
        <begin position="6"/>
        <end position="71"/>
    </location>
</feature>
<feature type="domain" description="J" evidence="2">
    <location>
        <begin position="333"/>
        <end position="398"/>
    </location>
</feature>
<dbReference type="Proteomes" id="UP000284375">
    <property type="component" value="Unassembled WGS sequence"/>
</dbReference>
<dbReference type="AlphaFoldDB" id="A0A423VM01"/>
<evidence type="ECO:0000256" key="1">
    <source>
        <dbReference type="SAM" id="Phobius"/>
    </source>
</evidence>
<dbReference type="InterPro" id="IPR001623">
    <property type="entry name" value="DnaJ_domain"/>
</dbReference>
<comment type="caution">
    <text evidence="3">The sequence shown here is derived from an EMBL/GenBank/DDBJ whole genome shotgun (WGS) entry which is preliminary data.</text>
</comment>
<dbReference type="Gene3D" id="1.10.287.110">
    <property type="entry name" value="DnaJ domain"/>
    <property type="match status" value="2"/>
</dbReference>
<dbReference type="PROSITE" id="PS50076">
    <property type="entry name" value="DNAJ_2"/>
    <property type="match status" value="2"/>
</dbReference>
<keyword evidence="1" id="KW-0472">Membrane</keyword>